<dbReference type="Proteomes" id="UP001140979">
    <property type="component" value="Unassembled WGS sequence"/>
</dbReference>
<dbReference type="RefSeq" id="WP_274683553.1">
    <property type="nucleotide sequence ID" value="NZ_JAKNBA010000026.1"/>
</dbReference>
<dbReference type="Pfam" id="PF10795">
    <property type="entry name" value="DUF2607"/>
    <property type="match status" value="1"/>
</dbReference>
<sequence length="97" mass="11060">MLNRPCFSYSSIKFTALCAVLLTLWLNTAYVEHYLDITPSHHTQHHCQHFSGLQNGLSCAMPTLPVMVGSEIPFTVERIQRRPSVHYAYLARSPPIF</sequence>
<dbReference type="InterPro" id="IPR019731">
    <property type="entry name" value="DUF2607"/>
</dbReference>
<evidence type="ECO:0000313" key="1">
    <source>
        <dbReference type="EMBL" id="MDE1243247.1"/>
    </source>
</evidence>
<name>A0A9X4EVP1_9VIBR</name>
<accession>A0A9X4EVP1</accession>
<protein>
    <submittedName>
        <fullName evidence="1">DUF2607 domain-containing protein</fullName>
    </submittedName>
</protein>
<reference evidence="1" key="1">
    <citation type="submission" date="2022-02" db="EMBL/GenBank/DDBJ databases">
        <title>Emergence and expansion in Europe of a Vibrio aestuarianus clonal complex pathogenic for oysters.</title>
        <authorList>
            <person name="Mesnil A."/>
            <person name="Travers M.-A."/>
        </authorList>
    </citation>
    <scope>NUCLEOTIDE SEQUENCE</scope>
    <source>
        <strain evidence="1">19_064_11T1</strain>
    </source>
</reference>
<comment type="caution">
    <text evidence="1">The sequence shown here is derived from an EMBL/GenBank/DDBJ whole genome shotgun (WGS) entry which is preliminary data.</text>
</comment>
<proteinExistence type="predicted"/>
<organism evidence="1 2">
    <name type="scientific">Vibrio aestuarianus</name>
    <dbReference type="NCBI Taxonomy" id="28171"/>
    <lineage>
        <taxon>Bacteria</taxon>
        <taxon>Pseudomonadati</taxon>
        <taxon>Pseudomonadota</taxon>
        <taxon>Gammaproteobacteria</taxon>
        <taxon>Vibrionales</taxon>
        <taxon>Vibrionaceae</taxon>
        <taxon>Vibrio</taxon>
    </lineage>
</organism>
<dbReference type="EMBL" id="JAKNBA010000026">
    <property type="protein sequence ID" value="MDE1243247.1"/>
    <property type="molecule type" value="Genomic_DNA"/>
</dbReference>
<dbReference type="AlphaFoldDB" id="A0A9X4EVP1"/>
<gene>
    <name evidence="1" type="ORF">L9W94_14020</name>
</gene>
<evidence type="ECO:0000313" key="2">
    <source>
        <dbReference type="Proteomes" id="UP001140979"/>
    </source>
</evidence>